<dbReference type="Pfam" id="PF13155">
    <property type="entry name" value="Toprim_2"/>
    <property type="match status" value="1"/>
</dbReference>
<dbReference type="CDD" id="cd03364">
    <property type="entry name" value="TOPRIM_DnaG_primases"/>
    <property type="match status" value="1"/>
</dbReference>
<dbReference type="SMART" id="SM00400">
    <property type="entry name" value="ZnF_CHCC"/>
    <property type="match status" value="1"/>
</dbReference>
<evidence type="ECO:0000256" key="6">
    <source>
        <dbReference type="ARBA" id="ARBA00022723"/>
    </source>
</evidence>
<evidence type="ECO:0000313" key="18">
    <source>
        <dbReference type="Proteomes" id="UP000236434"/>
    </source>
</evidence>
<dbReference type="Gene3D" id="3.40.1360.10">
    <property type="match status" value="1"/>
</dbReference>
<sequence>MSRNYDTLKKVIDEIKSKVDIVDFVNSYLSLSKRGKNYTALCPFHAEDTPSFYIFPETQTFHCFGCGAHGDVITFLEKYEQISFLDALKKIATYAGIELDINQKEEPVEITFNEEVSKLYTSNLLNLSSNHKLWQYLKKREINRELVEEFELGFATGQEIQKVIEDNLFDKDIAKNTGLLINGDKEFFYNRLIIPIRNNVGELVGFAGRQIEEETNAPKYLNTPENKFFKKSKILYRYYKNKKFIKENDFVILVEGYFDVISMYKLGFKNVVGILGSAFTKDHALELLKATNKVVTMYDMDESGRKATLSTIDALFAKDFQIAVSKYPAKDPDELTKKHDNKYIAEILKSSYKFHEFIVDYYAEKYDLSNEFALEKYLKEMSRWYKKIEDVGRISYLQGFIENISKKTGKGTEYIQKILERTSALIPESSASSESYSQSKDTVYVEKDIRHDIAKSYLFLWIKYPQYREILKNNFSEEDFSNKLLKEFFTLTSQNSDIGYLLENSSKELSDLIVEVWKIEYFFNPERILSSLKESIRRTKINQQIEELKKKLHETKDLSEKTNITSEIIQLYSKLKTIN</sequence>
<dbReference type="HAMAP" id="MF_00974">
    <property type="entry name" value="DNA_primase_DnaG"/>
    <property type="match status" value="1"/>
</dbReference>
<dbReference type="GO" id="GO:1990077">
    <property type="term" value="C:primosome complex"/>
    <property type="evidence" value="ECO:0007669"/>
    <property type="project" value="UniProtKB-KW"/>
</dbReference>
<evidence type="ECO:0000256" key="15">
    <source>
        <dbReference type="SAM" id="Coils"/>
    </source>
</evidence>
<evidence type="ECO:0000313" key="17">
    <source>
        <dbReference type="EMBL" id="PNR97738.1"/>
    </source>
</evidence>
<keyword evidence="2 12" id="KW-0639">Primosome</keyword>
<dbReference type="OrthoDB" id="9803773at2"/>
<evidence type="ECO:0000256" key="10">
    <source>
        <dbReference type="ARBA" id="ARBA00023125"/>
    </source>
</evidence>
<keyword evidence="3 12" id="KW-0808">Transferase</keyword>
<dbReference type="Pfam" id="PF01807">
    <property type="entry name" value="Zn_ribbon_DnaG"/>
    <property type="match status" value="1"/>
</dbReference>
<dbReference type="Gene3D" id="3.90.980.10">
    <property type="entry name" value="DNA primase, catalytic core, N-terminal domain"/>
    <property type="match status" value="1"/>
</dbReference>
<dbReference type="InterPro" id="IPR034151">
    <property type="entry name" value="TOPRIM_DnaG_bac"/>
</dbReference>
<dbReference type="Proteomes" id="UP000236434">
    <property type="component" value="Unassembled WGS sequence"/>
</dbReference>
<evidence type="ECO:0000256" key="12">
    <source>
        <dbReference type="HAMAP-Rule" id="MF_00974"/>
    </source>
</evidence>
<evidence type="ECO:0000256" key="9">
    <source>
        <dbReference type="ARBA" id="ARBA00022842"/>
    </source>
</evidence>
<dbReference type="InterPro" id="IPR013264">
    <property type="entry name" value="DNAG_N"/>
</dbReference>
<proteinExistence type="inferred from homology"/>
<dbReference type="PANTHER" id="PTHR30313:SF2">
    <property type="entry name" value="DNA PRIMASE"/>
    <property type="match status" value="1"/>
</dbReference>
<comment type="cofactor">
    <cofactor evidence="12 13 14">
        <name>Zn(2+)</name>
        <dbReference type="ChEBI" id="CHEBI:29105"/>
    </cofactor>
    <text evidence="12 13 14">Binds 1 zinc ion per monomer.</text>
</comment>
<dbReference type="InterPro" id="IPR036977">
    <property type="entry name" value="DNA_primase_Znf_CHC2"/>
</dbReference>
<dbReference type="InterPro" id="IPR002694">
    <property type="entry name" value="Znf_CHC2"/>
</dbReference>
<dbReference type="GO" id="GO:0000428">
    <property type="term" value="C:DNA-directed RNA polymerase complex"/>
    <property type="evidence" value="ECO:0007669"/>
    <property type="project" value="UniProtKB-KW"/>
</dbReference>
<dbReference type="InterPro" id="IPR050219">
    <property type="entry name" value="DnaG_primase"/>
</dbReference>
<evidence type="ECO:0000256" key="8">
    <source>
        <dbReference type="ARBA" id="ARBA00022833"/>
    </source>
</evidence>
<keyword evidence="11 12" id="KW-0804">Transcription</keyword>
<keyword evidence="7 12" id="KW-0863">Zinc-finger</keyword>
<dbReference type="Pfam" id="PF08275">
    <property type="entry name" value="DNAG_N"/>
    <property type="match status" value="1"/>
</dbReference>
<comment type="catalytic activity">
    <reaction evidence="12">
        <text>ssDNA + n NTP = ssDNA/pppN(pN)n-1 hybrid + (n-1) diphosphate.</text>
        <dbReference type="EC" id="2.7.7.101"/>
    </reaction>
</comment>
<dbReference type="GO" id="GO:0008270">
    <property type="term" value="F:zinc ion binding"/>
    <property type="evidence" value="ECO:0007669"/>
    <property type="project" value="UniProtKB-UniRule"/>
</dbReference>
<evidence type="ECO:0000256" key="7">
    <source>
        <dbReference type="ARBA" id="ARBA00022771"/>
    </source>
</evidence>
<evidence type="ECO:0000256" key="3">
    <source>
        <dbReference type="ARBA" id="ARBA00022679"/>
    </source>
</evidence>
<keyword evidence="8 12" id="KW-0862">Zinc</keyword>
<accession>A0A2K1P4M7</accession>
<evidence type="ECO:0000256" key="2">
    <source>
        <dbReference type="ARBA" id="ARBA00022515"/>
    </source>
</evidence>
<evidence type="ECO:0000256" key="11">
    <source>
        <dbReference type="ARBA" id="ARBA00023163"/>
    </source>
</evidence>
<evidence type="ECO:0000256" key="5">
    <source>
        <dbReference type="ARBA" id="ARBA00022705"/>
    </source>
</evidence>
<organism evidence="17 18">
    <name type="scientific">Petrotoga olearia DSM 13574</name>
    <dbReference type="NCBI Taxonomy" id="1122955"/>
    <lineage>
        <taxon>Bacteria</taxon>
        <taxon>Thermotogati</taxon>
        <taxon>Thermotogota</taxon>
        <taxon>Thermotogae</taxon>
        <taxon>Petrotogales</taxon>
        <taxon>Petrotogaceae</taxon>
        <taxon>Petrotoga</taxon>
    </lineage>
</organism>
<feature type="coiled-coil region" evidence="15">
    <location>
        <begin position="538"/>
        <end position="565"/>
    </location>
</feature>
<dbReference type="Gene3D" id="3.90.580.10">
    <property type="entry name" value="Zinc finger, CHC2-type domain"/>
    <property type="match status" value="1"/>
</dbReference>
<comment type="similarity">
    <text evidence="12 13">Belongs to the DnaG primase family.</text>
</comment>
<reference evidence="17 18" key="1">
    <citation type="submission" date="2013-12" db="EMBL/GenBank/DDBJ databases">
        <title>Comparative genomics of Petrotoga isolates.</title>
        <authorList>
            <person name="Nesbo C.L."/>
            <person name="Charchuk R."/>
            <person name="Chow K."/>
        </authorList>
    </citation>
    <scope>NUCLEOTIDE SEQUENCE [LARGE SCALE GENOMIC DNA]</scope>
    <source>
        <strain evidence="17 18">DSM 13574</strain>
    </source>
</reference>
<dbReference type="GO" id="GO:0005737">
    <property type="term" value="C:cytoplasm"/>
    <property type="evidence" value="ECO:0007669"/>
    <property type="project" value="TreeGrafter"/>
</dbReference>
<dbReference type="PIRSF" id="PIRSF002811">
    <property type="entry name" value="DnaG"/>
    <property type="match status" value="1"/>
</dbReference>
<gene>
    <name evidence="12" type="primary">dnaG</name>
    <name evidence="17" type="ORF">X929_02415</name>
</gene>
<dbReference type="NCBIfam" id="TIGR01391">
    <property type="entry name" value="dnaG"/>
    <property type="match status" value="1"/>
</dbReference>
<dbReference type="PROSITE" id="PS50880">
    <property type="entry name" value="TOPRIM"/>
    <property type="match status" value="1"/>
</dbReference>
<evidence type="ECO:0000256" key="13">
    <source>
        <dbReference type="PIRNR" id="PIRNR002811"/>
    </source>
</evidence>
<dbReference type="InterPro" id="IPR037068">
    <property type="entry name" value="DNA_primase_core_N_sf"/>
</dbReference>
<comment type="subunit">
    <text evidence="12">Monomer. Interacts with DnaB.</text>
</comment>
<dbReference type="EC" id="2.7.7.101" evidence="12"/>
<dbReference type="SUPFAM" id="SSF57783">
    <property type="entry name" value="Zinc beta-ribbon"/>
    <property type="match status" value="1"/>
</dbReference>
<protein>
    <recommendedName>
        <fullName evidence="12 13">DNA primase</fullName>
        <ecNumber evidence="12">2.7.7.101</ecNumber>
    </recommendedName>
</protein>
<dbReference type="GO" id="GO:0003677">
    <property type="term" value="F:DNA binding"/>
    <property type="evidence" value="ECO:0007669"/>
    <property type="project" value="UniProtKB-KW"/>
</dbReference>
<evidence type="ECO:0000256" key="14">
    <source>
        <dbReference type="PIRSR" id="PIRSR002811-1"/>
    </source>
</evidence>
<dbReference type="SUPFAM" id="SSF56731">
    <property type="entry name" value="DNA primase core"/>
    <property type="match status" value="1"/>
</dbReference>
<comment type="function">
    <text evidence="12 13">RNA polymerase that catalyzes the synthesis of short RNA molecules used as primers for DNA polymerase during DNA replication.</text>
</comment>
<dbReference type="AlphaFoldDB" id="A0A2K1P4M7"/>
<keyword evidence="6 12" id="KW-0479">Metal-binding</keyword>
<keyword evidence="9" id="KW-0460">Magnesium</keyword>
<dbReference type="InterPro" id="IPR030846">
    <property type="entry name" value="DnaG_bac"/>
</dbReference>
<comment type="domain">
    <text evidence="12">Contains an N-terminal zinc-binding domain, a central core domain that contains the primase activity, and a C-terminal DnaB-binding domain.</text>
</comment>
<dbReference type="GO" id="GO:0003899">
    <property type="term" value="F:DNA-directed RNA polymerase activity"/>
    <property type="evidence" value="ECO:0007669"/>
    <property type="project" value="UniProtKB-UniRule"/>
</dbReference>
<dbReference type="FunFam" id="3.90.580.10:FF:000001">
    <property type="entry name" value="DNA primase"/>
    <property type="match status" value="1"/>
</dbReference>
<keyword evidence="1 12" id="KW-0240">DNA-directed RNA polymerase</keyword>
<comment type="caution">
    <text evidence="17">The sequence shown here is derived from an EMBL/GenBank/DDBJ whole genome shotgun (WGS) entry which is preliminary data.</text>
</comment>
<keyword evidence="10 12" id="KW-0238">DNA-binding</keyword>
<evidence type="ECO:0000259" key="16">
    <source>
        <dbReference type="PROSITE" id="PS50880"/>
    </source>
</evidence>
<name>A0A2K1P4M7_9BACT</name>
<dbReference type="PANTHER" id="PTHR30313">
    <property type="entry name" value="DNA PRIMASE"/>
    <property type="match status" value="1"/>
</dbReference>
<keyword evidence="4 12" id="KW-0548">Nucleotidyltransferase</keyword>
<dbReference type="EMBL" id="AZRL01000004">
    <property type="protein sequence ID" value="PNR97738.1"/>
    <property type="molecule type" value="Genomic_DNA"/>
</dbReference>
<evidence type="ECO:0000256" key="4">
    <source>
        <dbReference type="ARBA" id="ARBA00022695"/>
    </source>
</evidence>
<keyword evidence="15" id="KW-0175">Coiled coil</keyword>
<dbReference type="GO" id="GO:0006269">
    <property type="term" value="P:DNA replication, synthesis of primer"/>
    <property type="evidence" value="ECO:0007669"/>
    <property type="project" value="UniProtKB-UniRule"/>
</dbReference>
<feature type="domain" description="Toprim" evidence="16">
    <location>
        <begin position="249"/>
        <end position="332"/>
    </location>
</feature>
<dbReference type="SMART" id="SM00493">
    <property type="entry name" value="TOPRIM"/>
    <property type="match status" value="1"/>
</dbReference>
<evidence type="ECO:0000256" key="1">
    <source>
        <dbReference type="ARBA" id="ARBA00022478"/>
    </source>
</evidence>
<feature type="zinc finger region" description="CHC2-type" evidence="12 14">
    <location>
        <begin position="42"/>
        <end position="66"/>
    </location>
</feature>
<dbReference type="InterPro" id="IPR006171">
    <property type="entry name" value="TOPRIM_dom"/>
</dbReference>
<dbReference type="InterPro" id="IPR006295">
    <property type="entry name" value="DNA_primase_DnaG"/>
</dbReference>
<keyword evidence="5 12" id="KW-0235">DNA replication</keyword>